<reference evidence="1" key="1">
    <citation type="submission" date="2023-04" db="EMBL/GenBank/DDBJ databases">
        <title>Draft Genome sequencing of Naganishia species isolated from polar environments using Oxford Nanopore Technology.</title>
        <authorList>
            <person name="Leo P."/>
            <person name="Venkateswaran K."/>
        </authorList>
    </citation>
    <scope>NUCLEOTIDE SEQUENCE</scope>
    <source>
        <strain evidence="1">MNA-CCFEE 5262</strain>
    </source>
</reference>
<accession>A0ACC2VN65</accession>
<gene>
    <name evidence="1" type="ORF">QFC20_005493</name>
</gene>
<name>A0ACC2VN65_9TREE</name>
<sequence>MAQLGIASPVADLSVLRGQKFPQKIKEEAKDQDATEESKQVGHRSDADQGAFKTEGRTSEPSAMLDSKVANSSLSQDTKPIPYDLPEKPTSFANSGIAKGVNASISSSTEAETVVETTPMLAGSPPRVSHDWSIPSKDSNLPALLLRMGPAVSGWDTAPTHLPSSLPSSASSRSHLPSRPSADSWVPSVDSWVAPDVSLGPIPSARLQRDSYIAPRSPSPSRNGRASSQARRNEHSPIRIRHREGRGEDRNDSGWGEDASRKRMQAASWREEHLPVKRRRSDVDGFRDEPRAHRYDDRDHRRDVASRSDEELRPRYQDSADHRHQHHRRESSLDRRGHREGRAASEEWRDTRYIDHRDDRSPRGDAESRRDTRNGVGGTSGSAARDLRARYENGGESTRDSISDRSPKASDRRPMADEQYGRRSEDTDRGMGRRLQVRDYSTRSDKGDDRDHRRPYADDRSREPVKNSKERERSPRKEHQNDRRSHAEDRPKGTVVSTRTERESSPRKEYEGGRAQSTTSIRNGVASEDNSSRSFVAVNGNARHAEAKPKMSPPTGPIAQSNVARAFPYPRPGAINNARNQRPVLQALSFHRGGSMSSTRSATSGSNTEPITARRGFDIPQASVSPVIAQTPNKTPKDTLSPPLQDQDYIINSFAELKNMVKPLWIENPKQPMANFRTGGKGGANGLGPRGPAYRIQSGRLGGRNITRAILPIVGHPSIRGVGDDPVRVQAEKLACLGALFQLVKAGLMKGEEQPPTPTVESPESVDADDLDSEEVTQLSTGETITLREARSFMDYYCKRFGFGQPEISYETVAMRAGPQKWEAIMEVGGKKIGLGAGTTKKMATRVCFLDVCSYLEKCDPALWREYLEYVKTQGN</sequence>
<keyword evidence="2" id="KW-1185">Reference proteome</keyword>
<protein>
    <submittedName>
        <fullName evidence="1">Uncharacterized protein</fullName>
    </submittedName>
</protein>
<organism evidence="1 2">
    <name type="scientific">Naganishia adeliensis</name>
    <dbReference type="NCBI Taxonomy" id="92952"/>
    <lineage>
        <taxon>Eukaryota</taxon>
        <taxon>Fungi</taxon>
        <taxon>Dikarya</taxon>
        <taxon>Basidiomycota</taxon>
        <taxon>Agaricomycotina</taxon>
        <taxon>Tremellomycetes</taxon>
        <taxon>Filobasidiales</taxon>
        <taxon>Filobasidiaceae</taxon>
        <taxon>Naganishia</taxon>
    </lineage>
</organism>
<proteinExistence type="predicted"/>
<evidence type="ECO:0000313" key="2">
    <source>
        <dbReference type="Proteomes" id="UP001230649"/>
    </source>
</evidence>
<dbReference type="EMBL" id="JASBWS010000077">
    <property type="protein sequence ID" value="KAJ9100216.1"/>
    <property type="molecule type" value="Genomic_DNA"/>
</dbReference>
<evidence type="ECO:0000313" key="1">
    <source>
        <dbReference type="EMBL" id="KAJ9100216.1"/>
    </source>
</evidence>
<dbReference type="Proteomes" id="UP001230649">
    <property type="component" value="Unassembled WGS sequence"/>
</dbReference>
<comment type="caution">
    <text evidence="1">The sequence shown here is derived from an EMBL/GenBank/DDBJ whole genome shotgun (WGS) entry which is preliminary data.</text>
</comment>